<comment type="similarity">
    <text evidence="1">Belongs to the HipA Ser/Thr kinase family.</text>
</comment>
<keyword evidence="7" id="KW-1185">Reference proteome</keyword>
<dbReference type="Pfam" id="PF13657">
    <property type="entry name" value="Couple_hipA"/>
    <property type="match status" value="1"/>
</dbReference>
<feature type="domain" description="HipA N-terminal subdomain 1" evidence="5">
    <location>
        <begin position="5"/>
        <end position="119"/>
    </location>
</feature>
<dbReference type="Pfam" id="PF07804">
    <property type="entry name" value="HipA_C"/>
    <property type="match status" value="1"/>
</dbReference>
<name>A0A6N4SWK4_CYTH3</name>
<dbReference type="GO" id="GO:0004674">
    <property type="term" value="F:protein serine/threonine kinase activity"/>
    <property type="evidence" value="ECO:0007669"/>
    <property type="project" value="TreeGrafter"/>
</dbReference>
<dbReference type="RefSeq" id="WP_011587118.1">
    <property type="nucleotide sequence ID" value="NC_008255.1"/>
</dbReference>
<dbReference type="GO" id="GO:0005829">
    <property type="term" value="C:cytosol"/>
    <property type="evidence" value="ECO:0007669"/>
    <property type="project" value="TreeGrafter"/>
</dbReference>
<dbReference type="Proteomes" id="UP000001822">
    <property type="component" value="Chromosome"/>
</dbReference>
<protein>
    <recommendedName>
        <fullName evidence="8">Toxin HipA</fullName>
    </recommendedName>
</protein>
<organism evidence="6 7">
    <name type="scientific">Cytophaga hutchinsonii (strain ATCC 33406 / DSM 1761 / CIP 103989 / NBRC 15051 / NCIMB 9469 / D465)</name>
    <dbReference type="NCBI Taxonomy" id="269798"/>
    <lineage>
        <taxon>Bacteria</taxon>
        <taxon>Pseudomonadati</taxon>
        <taxon>Bacteroidota</taxon>
        <taxon>Cytophagia</taxon>
        <taxon>Cytophagales</taxon>
        <taxon>Cytophagaceae</taxon>
        <taxon>Cytophaga</taxon>
    </lineage>
</organism>
<dbReference type="PANTHER" id="PTHR37419:SF8">
    <property type="entry name" value="TOXIN YJJJ"/>
    <property type="match status" value="1"/>
</dbReference>
<evidence type="ECO:0000313" key="7">
    <source>
        <dbReference type="Proteomes" id="UP000001822"/>
    </source>
</evidence>
<dbReference type="InterPro" id="IPR012893">
    <property type="entry name" value="HipA-like_C"/>
</dbReference>
<dbReference type="AlphaFoldDB" id="A0A6N4SWK4"/>
<feature type="domain" description="HipA-like C-terminal" evidence="4">
    <location>
        <begin position="172"/>
        <end position="405"/>
    </location>
</feature>
<keyword evidence="2" id="KW-0808">Transferase</keyword>
<evidence type="ECO:0000256" key="3">
    <source>
        <dbReference type="ARBA" id="ARBA00022777"/>
    </source>
</evidence>
<keyword evidence="3" id="KW-0418">Kinase</keyword>
<proteinExistence type="inferred from homology"/>
<accession>A0A6N4SWK4</accession>
<evidence type="ECO:0000259" key="5">
    <source>
        <dbReference type="Pfam" id="PF13657"/>
    </source>
</evidence>
<dbReference type="KEGG" id="chu:CHU_3781"/>
<dbReference type="Gene3D" id="1.10.1070.20">
    <property type="match status" value="1"/>
</dbReference>
<evidence type="ECO:0000259" key="4">
    <source>
        <dbReference type="Pfam" id="PF07804"/>
    </source>
</evidence>
<gene>
    <name evidence="6" type="ordered locus">CHU_3781</name>
</gene>
<evidence type="ECO:0000313" key="6">
    <source>
        <dbReference type="EMBL" id="ABG61013.1"/>
    </source>
</evidence>
<evidence type="ECO:0008006" key="8">
    <source>
        <dbReference type="Google" id="ProtNLM"/>
    </source>
</evidence>
<dbReference type="InterPro" id="IPR052028">
    <property type="entry name" value="HipA_Ser/Thr_kinase"/>
</dbReference>
<reference evidence="6 7" key="1">
    <citation type="journal article" date="2007" name="Appl. Environ. Microbiol.">
        <title>Genome sequence of the cellulolytic gliding bacterium Cytophaga hutchinsonii.</title>
        <authorList>
            <person name="Xie G."/>
            <person name="Bruce D.C."/>
            <person name="Challacombe J.F."/>
            <person name="Chertkov O."/>
            <person name="Detter J.C."/>
            <person name="Gilna P."/>
            <person name="Han C.S."/>
            <person name="Lucas S."/>
            <person name="Misra M."/>
            <person name="Myers G.L."/>
            <person name="Richardson P."/>
            <person name="Tapia R."/>
            <person name="Thayer N."/>
            <person name="Thompson L.S."/>
            <person name="Brettin T.S."/>
            <person name="Henrissat B."/>
            <person name="Wilson D.B."/>
            <person name="McBride M.J."/>
        </authorList>
    </citation>
    <scope>NUCLEOTIDE SEQUENCE [LARGE SCALE GENOMIC DNA]</scope>
    <source>
        <strain evidence="7">ATCC 33406 / DSM 1761 / CIP 103989 / NBRC 15051 / NCIMB 9469 / D465</strain>
    </source>
</reference>
<evidence type="ECO:0000256" key="1">
    <source>
        <dbReference type="ARBA" id="ARBA00010164"/>
    </source>
</evidence>
<dbReference type="EMBL" id="CP000383">
    <property type="protein sequence ID" value="ABG61013.1"/>
    <property type="molecule type" value="Genomic_DNA"/>
</dbReference>
<dbReference type="InterPro" id="IPR017508">
    <property type="entry name" value="HipA_N1"/>
</dbReference>
<dbReference type="PANTHER" id="PTHR37419">
    <property type="entry name" value="SERINE/THREONINE-PROTEIN KINASE TOXIN HIPA"/>
    <property type="match status" value="1"/>
</dbReference>
<evidence type="ECO:0000256" key="2">
    <source>
        <dbReference type="ARBA" id="ARBA00022679"/>
    </source>
</evidence>
<dbReference type="OrthoDB" id="9805913at2"/>
<sequence>MVVASVVLWGKHVGAVLWNYDKGYATFEFEAGFLKSGLDVAPLTMPLANVSKGEIFQFAQLPKETFHGLPGLLSDALPDRFGNQLIDLWLASQGRDKASMSPVERLCYLGTRGMGALEFEPTVRNEKEPSKGLEIGALVELSKKALSMKASLDSHFSKEDAETFADIIKVGTSAGGARAKAVIAYNEQTGEVRSGQLHSPAGFEHWLIKFDGVTNEQLGDPKGYGRIEYAYYKMAIDADIIMMPSLLLEEGGRAHFMTKRFDRIVNNEKLHMQTLCGLCHFDYNNPEAYAYEQAFQAMRQLRLPYTDAEQLYIRMVFNVVARNQDDHTKNISFLMDKTGNWSLSPAYDVSYAYNPENKWIAKHQLAVNGKRENIMREDLLSVAKQMNIKKPKEIIEKITAVVSNWEGYAQEAGVPKNQITALGKTHLLKM</sequence>